<gene>
    <name evidence="2" type="ORF">EK386_14490</name>
</gene>
<protein>
    <recommendedName>
        <fullName evidence="4">Inner spore coat protein</fullName>
    </recommendedName>
</protein>
<accession>A0A3S0P4M4</accession>
<proteinExistence type="predicted"/>
<dbReference type="AlphaFoldDB" id="A0A3S0P4M4"/>
<dbReference type="RefSeq" id="WP_126659898.1">
    <property type="nucleotide sequence ID" value="NZ_RYYR01000022.1"/>
</dbReference>
<evidence type="ECO:0000256" key="1">
    <source>
        <dbReference type="SAM" id="MobiDB-lite"/>
    </source>
</evidence>
<dbReference type="EMBL" id="RYYR01000022">
    <property type="protein sequence ID" value="RUL49880.1"/>
    <property type="molecule type" value="Genomic_DNA"/>
</dbReference>
<dbReference type="Pfam" id="PF26344">
    <property type="entry name" value="YuzC"/>
    <property type="match status" value="1"/>
</dbReference>
<feature type="region of interest" description="Disordered" evidence="1">
    <location>
        <begin position="43"/>
        <end position="80"/>
    </location>
</feature>
<name>A0A3S0P4M4_9BACI</name>
<dbReference type="InterPro" id="IPR058870">
    <property type="entry name" value="YuzC"/>
</dbReference>
<evidence type="ECO:0000313" key="2">
    <source>
        <dbReference type="EMBL" id="RUL49880.1"/>
    </source>
</evidence>
<comment type="caution">
    <text evidence="2">The sequence shown here is derived from an EMBL/GenBank/DDBJ whole genome shotgun (WGS) entry which is preliminary data.</text>
</comment>
<reference evidence="2 3" key="1">
    <citation type="submission" date="2018-12" db="EMBL/GenBank/DDBJ databases">
        <title>Lysinibacillus antri sp. nov., isolated from a cave soil.</title>
        <authorList>
            <person name="Narsing Rao M.P."/>
            <person name="Zhang H."/>
            <person name="Dong Z.-Y."/>
            <person name="Niu X.-K."/>
            <person name="Zhang K."/>
            <person name="Fang B.-Z."/>
            <person name="Kang Y.-Q."/>
            <person name="Xiao M."/>
            <person name="Li W.-J."/>
        </authorList>
    </citation>
    <scope>NUCLEOTIDE SEQUENCE [LARGE SCALE GENOMIC DNA]</scope>
    <source>
        <strain evidence="2 3">SYSU K30002</strain>
    </source>
</reference>
<organism evidence="2 3">
    <name type="scientific">Lysinibacillus antri</name>
    <dbReference type="NCBI Taxonomy" id="2498145"/>
    <lineage>
        <taxon>Bacteria</taxon>
        <taxon>Bacillati</taxon>
        <taxon>Bacillota</taxon>
        <taxon>Bacilli</taxon>
        <taxon>Bacillales</taxon>
        <taxon>Bacillaceae</taxon>
        <taxon>Lysinibacillus</taxon>
    </lineage>
</organism>
<feature type="compositionally biased region" description="Polar residues" evidence="1">
    <location>
        <begin position="46"/>
        <end position="71"/>
    </location>
</feature>
<keyword evidence="3" id="KW-1185">Reference proteome</keyword>
<sequence>MYYFFQPVYLYSPYARGSYRANEHVPYADPRLLYQHANSLVRPVETQPNKAQKIAQRQPTNTPAPKPNQQNPYPPVDSDLLYQSANESKKLMEDASKVLERLSTSRDFDTRIMDHAQQSDMEEVKRLIDSIGITSKVDIHFNPDGLRLEFSSEVEGSDCCKLTISLRWL</sequence>
<evidence type="ECO:0000313" key="3">
    <source>
        <dbReference type="Proteomes" id="UP000287910"/>
    </source>
</evidence>
<evidence type="ECO:0008006" key="4">
    <source>
        <dbReference type="Google" id="ProtNLM"/>
    </source>
</evidence>
<dbReference type="Proteomes" id="UP000287910">
    <property type="component" value="Unassembled WGS sequence"/>
</dbReference>